<sequence>MKEQPQAQATTPNLTPTLAPARVRLERLIWDDRIMAFVARIIPPEDRDQPDWACANPIPHVTVGTASAEVKPKESNDLLKRWLEVGSGGETGIWEAEMPGVKIVQGSVALVMSQGKLLK</sequence>
<evidence type="ECO:0000313" key="3">
    <source>
        <dbReference type="Proteomes" id="UP000662466"/>
    </source>
</evidence>
<dbReference type="AlphaFoldDB" id="A0A8H6Q563"/>
<dbReference type="GO" id="GO:0005524">
    <property type="term" value="F:ATP binding"/>
    <property type="evidence" value="ECO:0007669"/>
    <property type="project" value="InterPro"/>
</dbReference>
<dbReference type="PANTHER" id="PTHR32004:SF1">
    <property type="entry name" value="TRNA LIGASE"/>
    <property type="match status" value="1"/>
</dbReference>
<dbReference type="GO" id="GO:0005634">
    <property type="term" value="C:nucleus"/>
    <property type="evidence" value="ECO:0007669"/>
    <property type="project" value="TreeGrafter"/>
</dbReference>
<dbReference type="GO" id="GO:0006388">
    <property type="term" value="P:tRNA splicing, via endonucleolytic cleavage and ligation"/>
    <property type="evidence" value="ECO:0007669"/>
    <property type="project" value="InterPro"/>
</dbReference>
<name>A0A8H6Q563_9EURO</name>
<dbReference type="GO" id="GO:0003972">
    <property type="term" value="F:RNA ligase (ATP) activity"/>
    <property type="evidence" value="ECO:0007669"/>
    <property type="project" value="InterPro"/>
</dbReference>
<protein>
    <recommendedName>
        <fullName evidence="1">tRNA ligase phosphodiesterase domain-containing protein</fullName>
    </recommendedName>
</protein>
<organism evidence="2 3">
    <name type="scientific">Aspergillus hiratsukae</name>
    <dbReference type="NCBI Taxonomy" id="1194566"/>
    <lineage>
        <taxon>Eukaryota</taxon>
        <taxon>Fungi</taxon>
        <taxon>Dikarya</taxon>
        <taxon>Ascomycota</taxon>
        <taxon>Pezizomycotina</taxon>
        <taxon>Eurotiomycetes</taxon>
        <taxon>Eurotiomycetidae</taxon>
        <taxon>Eurotiales</taxon>
        <taxon>Aspergillaceae</taxon>
        <taxon>Aspergillus</taxon>
        <taxon>Aspergillus subgen. Fumigati</taxon>
    </lineage>
</organism>
<dbReference type="InterPro" id="IPR015965">
    <property type="entry name" value="tRNA_lig_PDEase"/>
</dbReference>
<evidence type="ECO:0000259" key="1">
    <source>
        <dbReference type="Pfam" id="PF08302"/>
    </source>
</evidence>
<evidence type="ECO:0000313" key="2">
    <source>
        <dbReference type="EMBL" id="KAF7165909.1"/>
    </source>
</evidence>
<proteinExistence type="predicted"/>
<dbReference type="Proteomes" id="UP000662466">
    <property type="component" value="Unassembled WGS sequence"/>
</dbReference>
<accession>A0A8H6Q563</accession>
<dbReference type="PANTHER" id="PTHR32004">
    <property type="entry name" value="TRNA LIGASE"/>
    <property type="match status" value="1"/>
</dbReference>
<dbReference type="EMBL" id="JACBAF010002156">
    <property type="protein sequence ID" value="KAF7165909.1"/>
    <property type="molecule type" value="Genomic_DNA"/>
</dbReference>
<reference evidence="2" key="1">
    <citation type="submission" date="2020-06" db="EMBL/GenBank/DDBJ databases">
        <title>Draft genome sequences of strains closely related to Aspergillus parafelis and Aspergillus hiratsukae.</title>
        <authorList>
            <person name="Dos Santos R.A.C."/>
            <person name="Rivero-Menendez O."/>
            <person name="Steenwyk J.L."/>
            <person name="Mead M.E."/>
            <person name="Goldman G.H."/>
            <person name="Alastruey-Izquierdo A."/>
            <person name="Rokas A."/>
        </authorList>
    </citation>
    <scope>NUCLEOTIDE SEQUENCE</scope>
    <source>
        <strain evidence="2">CNM-CM6106</strain>
    </source>
</reference>
<feature type="domain" description="tRNA ligase phosphodiesterase" evidence="1">
    <location>
        <begin position="9"/>
        <end position="112"/>
    </location>
</feature>
<comment type="caution">
    <text evidence="2">The sequence shown here is derived from an EMBL/GenBank/DDBJ whole genome shotgun (WGS) entry which is preliminary data.</text>
</comment>
<gene>
    <name evidence="2" type="ORF">CNMCM6106_001915</name>
</gene>
<dbReference type="Pfam" id="PF08302">
    <property type="entry name" value="tRNA_lig_CPD"/>
    <property type="match status" value="1"/>
</dbReference>